<reference evidence="1" key="1">
    <citation type="submission" date="2021-02" db="EMBL/GenBank/DDBJ databases">
        <authorList>
            <person name="Nowell W R."/>
        </authorList>
    </citation>
    <scope>NUCLEOTIDE SEQUENCE</scope>
</reference>
<dbReference type="AlphaFoldDB" id="A0A820VYW4"/>
<organism evidence="1 2">
    <name type="scientific">Rotaria magnacalcarata</name>
    <dbReference type="NCBI Taxonomy" id="392030"/>
    <lineage>
        <taxon>Eukaryota</taxon>
        <taxon>Metazoa</taxon>
        <taxon>Spiralia</taxon>
        <taxon>Gnathifera</taxon>
        <taxon>Rotifera</taxon>
        <taxon>Eurotatoria</taxon>
        <taxon>Bdelloidea</taxon>
        <taxon>Philodinida</taxon>
        <taxon>Philodinidae</taxon>
        <taxon>Rotaria</taxon>
    </lineage>
</organism>
<evidence type="ECO:0000313" key="1">
    <source>
        <dbReference type="EMBL" id="CAF4508393.1"/>
    </source>
</evidence>
<keyword evidence="2" id="KW-1185">Reference proteome</keyword>
<sequence>MEEPTGIDNDERNFSSSMIYKAADNELGIDLLKIPATKEKANLYITTLIQLIYSIEELTELQPAQTYDDERCKLIKGNAVRVKFKLTEEHLEQMFNEWLRE</sequence>
<evidence type="ECO:0000313" key="2">
    <source>
        <dbReference type="Proteomes" id="UP000663866"/>
    </source>
</evidence>
<protein>
    <submittedName>
        <fullName evidence="1">Uncharacterized protein</fullName>
    </submittedName>
</protein>
<gene>
    <name evidence="1" type="ORF">OVN521_LOCUS41177</name>
</gene>
<accession>A0A820VYW4</accession>
<comment type="caution">
    <text evidence="1">The sequence shown here is derived from an EMBL/GenBank/DDBJ whole genome shotgun (WGS) entry which is preliminary data.</text>
</comment>
<dbReference type="Proteomes" id="UP000663866">
    <property type="component" value="Unassembled WGS sequence"/>
</dbReference>
<feature type="non-terminal residue" evidence="1">
    <location>
        <position position="1"/>
    </location>
</feature>
<proteinExistence type="predicted"/>
<dbReference type="EMBL" id="CAJOBG010054405">
    <property type="protein sequence ID" value="CAF4508393.1"/>
    <property type="molecule type" value="Genomic_DNA"/>
</dbReference>
<name>A0A820VYW4_9BILA</name>